<dbReference type="AlphaFoldDB" id="A0A927N0E2"/>
<gene>
    <name evidence="1" type="ORF">HEB94_006804</name>
</gene>
<keyword evidence="2" id="KW-1185">Reference proteome</keyword>
<accession>A0A927N0E2</accession>
<comment type="caution">
    <text evidence="1">The sequence shown here is derived from an EMBL/GenBank/DDBJ whole genome shotgun (WGS) entry which is preliminary data.</text>
</comment>
<evidence type="ECO:0000313" key="1">
    <source>
        <dbReference type="EMBL" id="MBE1609956.1"/>
    </source>
</evidence>
<dbReference type="EMBL" id="JADBEM010000001">
    <property type="protein sequence ID" value="MBE1609956.1"/>
    <property type="molecule type" value="Genomic_DNA"/>
</dbReference>
<evidence type="ECO:0000313" key="2">
    <source>
        <dbReference type="Proteomes" id="UP000638648"/>
    </source>
</evidence>
<dbReference type="Proteomes" id="UP000638648">
    <property type="component" value="Unassembled WGS sequence"/>
</dbReference>
<dbReference type="RefSeq" id="WP_192753423.1">
    <property type="nucleotide sequence ID" value="NZ_BAABJL010000075.1"/>
</dbReference>
<proteinExistence type="predicted"/>
<name>A0A927N0E2_9ACTN</name>
<organism evidence="1 2">
    <name type="scientific">Actinopolymorpha pittospori</name>
    <dbReference type="NCBI Taxonomy" id="648752"/>
    <lineage>
        <taxon>Bacteria</taxon>
        <taxon>Bacillati</taxon>
        <taxon>Actinomycetota</taxon>
        <taxon>Actinomycetes</taxon>
        <taxon>Propionibacteriales</taxon>
        <taxon>Actinopolymorphaceae</taxon>
        <taxon>Actinopolymorpha</taxon>
    </lineage>
</organism>
<reference evidence="1" key="1">
    <citation type="submission" date="2020-10" db="EMBL/GenBank/DDBJ databases">
        <title>Sequencing the genomes of 1000 actinobacteria strains.</title>
        <authorList>
            <person name="Klenk H.-P."/>
        </authorList>
    </citation>
    <scope>NUCLEOTIDE SEQUENCE</scope>
    <source>
        <strain evidence="1">DSM 45354</strain>
    </source>
</reference>
<protein>
    <submittedName>
        <fullName evidence="1">Uncharacterized protein</fullName>
    </submittedName>
</protein>
<sequence>MIQVERHVAQVTVSPAELDHLQGIVKECRCRIKDLSPVIGEITSTTCSPDLAAARDGEGA</sequence>